<dbReference type="RefSeq" id="WP_280003250.1">
    <property type="nucleotide sequence ID" value="NZ_JAODZF010000016.1"/>
</dbReference>
<dbReference type="Proteomes" id="UP001158058">
    <property type="component" value="Unassembled WGS sequence"/>
</dbReference>
<evidence type="ECO:0000256" key="1">
    <source>
        <dbReference type="SAM" id="Coils"/>
    </source>
</evidence>
<comment type="caution">
    <text evidence="4">The sequence shown here is derived from an EMBL/GenBank/DDBJ whole genome shotgun (WGS) entry which is preliminary data.</text>
</comment>
<sequence length="268" mass="29686">MRKPKNLAAKFLLPLPLLCCLITPTTHAGIPVIDGGNLTQNMLTALESIAQTLKQAEQYAKQVEQYQTQLQQYENMLQNTAAPTAYIWDQATATINKLIQAQDMLAYYQSRAGSLDAYLDKYQDVAYYRASPCFSSAGCSEAEWAAMNENRRLASESQKRANDALFKGLAQQQENMQADARQLERLQSAATTADGQVKAIQYANQLASHQSNQLLQIRGLMVAQQNAIATRMQAEADLEAKQQAAHAASTEGRIAPTQAPKNWLDMNR</sequence>
<dbReference type="NCBIfam" id="TIGR02780">
    <property type="entry name" value="TrbJ_Ti"/>
    <property type="match status" value="1"/>
</dbReference>
<reference evidence="4" key="1">
    <citation type="submission" date="2022-09" db="EMBL/GenBank/DDBJ databases">
        <title>Intensive care unit water sources are persistently colonized with multi-drug resistant bacteria and are the site of extensive horizontal gene transfer of antibiotic resistance genes.</title>
        <authorList>
            <person name="Diorio-Toth L."/>
        </authorList>
    </citation>
    <scope>NUCLEOTIDE SEQUENCE</scope>
    <source>
        <strain evidence="4">GD04146</strain>
    </source>
</reference>
<dbReference type="EMBL" id="JAODZF010000016">
    <property type="protein sequence ID" value="MDH0144411.1"/>
    <property type="molecule type" value="Genomic_DNA"/>
</dbReference>
<evidence type="ECO:0000313" key="4">
    <source>
        <dbReference type="EMBL" id="MDH0144411.1"/>
    </source>
</evidence>
<feature type="signal peptide" evidence="3">
    <location>
        <begin position="1"/>
        <end position="28"/>
    </location>
</feature>
<feature type="coiled-coil region" evidence="1">
    <location>
        <begin position="49"/>
        <end position="76"/>
    </location>
</feature>
<keyword evidence="1" id="KW-0175">Coiled coil</keyword>
<evidence type="ECO:0000313" key="5">
    <source>
        <dbReference type="Proteomes" id="UP001158058"/>
    </source>
</evidence>
<proteinExistence type="predicted"/>
<organism evidence="4 5">
    <name type="scientific">Aquipseudomonas alcaligenes</name>
    <name type="common">Pseudomonas alcaligenes</name>
    <dbReference type="NCBI Taxonomy" id="43263"/>
    <lineage>
        <taxon>Bacteria</taxon>
        <taxon>Pseudomonadati</taxon>
        <taxon>Pseudomonadota</taxon>
        <taxon>Gammaproteobacteria</taxon>
        <taxon>Pseudomonadales</taxon>
        <taxon>Pseudomonadaceae</taxon>
        <taxon>Aquipseudomonas</taxon>
    </lineage>
</organism>
<evidence type="ECO:0000256" key="2">
    <source>
        <dbReference type="SAM" id="MobiDB-lite"/>
    </source>
</evidence>
<dbReference type="NCBIfam" id="NF010452">
    <property type="entry name" value="PRK13879.1"/>
    <property type="match status" value="1"/>
</dbReference>
<name>A0AB73I2I0_AQUAC</name>
<gene>
    <name evidence="4" type="primary">trbJ</name>
    <name evidence="4" type="ORF">N7380_19010</name>
</gene>
<feature type="region of interest" description="Disordered" evidence="2">
    <location>
        <begin position="246"/>
        <end position="268"/>
    </location>
</feature>
<accession>A0AB73I2I0</accession>
<dbReference type="InterPro" id="IPR014147">
    <property type="entry name" value="T4SS_TrbJ"/>
</dbReference>
<keyword evidence="3" id="KW-0732">Signal</keyword>
<evidence type="ECO:0000256" key="3">
    <source>
        <dbReference type="SAM" id="SignalP"/>
    </source>
</evidence>
<feature type="chain" id="PRO_5044500687" evidence="3">
    <location>
        <begin position="29"/>
        <end position="268"/>
    </location>
</feature>
<dbReference type="AlphaFoldDB" id="A0AB73I2I0"/>
<protein>
    <submittedName>
        <fullName evidence="4">P-type conjugative transfer protein TrbJ</fullName>
    </submittedName>
</protein>
<dbReference type="SUPFAM" id="SSF101082">
    <property type="entry name" value="Typo IV secretion system protein TraC"/>
    <property type="match status" value="1"/>
</dbReference>